<proteinExistence type="inferred from homology"/>
<dbReference type="InterPro" id="IPR051236">
    <property type="entry name" value="HAT_RTT109-like"/>
</dbReference>
<dbReference type="GO" id="GO:0008081">
    <property type="term" value="F:phosphoric diester hydrolase activity"/>
    <property type="evidence" value="ECO:0007669"/>
    <property type="project" value="InterPro"/>
</dbReference>
<accession>A0AAF0DCZ0</accession>
<keyword evidence="4" id="KW-1185">Reference proteome</keyword>
<organism evidence="3 4">
    <name type="scientific">Emydomyces testavorans</name>
    <dbReference type="NCBI Taxonomy" id="2070801"/>
    <lineage>
        <taxon>Eukaryota</taxon>
        <taxon>Fungi</taxon>
        <taxon>Dikarya</taxon>
        <taxon>Ascomycota</taxon>
        <taxon>Pezizomycotina</taxon>
        <taxon>Eurotiomycetes</taxon>
        <taxon>Eurotiomycetidae</taxon>
        <taxon>Onygenales</taxon>
        <taxon>Nannizziopsiaceae</taxon>
        <taxon>Emydomyces</taxon>
    </lineage>
</organism>
<evidence type="ECO:0000256" key="2">
    <source>
        <dbReference type="SAM" id="SignalP"/>
    </source>
</evidence>
<reference evidence="3" key="1">
    <citation type="submission" date="2023-03" db="EMBL/GenBank/DDBJ databases">
        <title>Emydomyces testavorans Genome Sequence.</title>
        <authorList>
            <person name="Hoyer L."/>
        </authorList>
    </citation>
    <scope>NUCLEOTIDE SEQUENCE</scope>
    <source>
        <strain evidence="3">16-2883</strain>
    </source>
</reference>
<dbReference type="Proteomes" id="UP001219355">
    <property type="component" value="Chromosome 1"/>
</dbReference>
<feature type="chain" id="PRO_5042134341" evidence="2">
    <location>
        <begin position="27"/>
        <end position="282"/>
    </location>
</feature>
<name>A0AAF0DCZ0_9EURO</name>
<protein>
    <submittedName>
        <fullName evidence="3">Altered inheritance of mitochondria protein 6</fullName>
    </submittedName>
</protein>
<evidence type="ECO:0000256" key="1">
    <source>
        <dbReference type="ARBA" id="ARBA00008858"/>
    </source>
</evidence>
<evidence type="ECO:0000313" key="3">
    <source>
        <dbReference type="EMBL" id="WEW56070.1"/>
    </source>
</evidence>
<comment type="similarity">
    <text evidence="1">Belongs to the AIM6 family.</text>
</comment>
<dbReference type="InterPro" id="IPR017946">
    <property type="entry name" value="PLC-like_Pdiesterase_TIM-brl"/>
</dbReference>
<dbReference type="AlphaFoldDB" id="A0AAF0DCZ0"/>
<gene>
    <name evidence="3" type="primary">AIM6_1</name>
    <name evidence="3" type="ORF">PRK78_001505</name>
</gene>
<dbReference type="PANTHER" id="PTHR31571">
    <property type="entry name" value="ALTERED INHERITANCE OF MITOCHONDRIA PROTEIN 6"/>
    <property type="match status" value="1"/>
</dbReference>
<dbReference type="PANTHER" id="PTHR31571:SF5">
    <property type="entry name" value="ALTERED INHERITANCE OF MITOCHONDRIA PROTEIN 6"/>
    <property type="match status" value="1"/>
</dbReference>
<dbReference type="SUPFAM" id="SSF51695">
    <property type="entry name" value="PLC-like phosphodiesterases"/>
    <property type="match status" value="1"/>
</dbReference>
<feature type="signal peptide" evidence="2">
    <location>
        <begin position="1"/>
        <end position="26"/>
    </location>
</feature>
<dbReference type="GO" id="GO:0006629">
    <property type="term" value="P:lipid metabolic process"/>
    <property type="evidence" value="ECO:0007669"/>
    <property type="project" value="InterPro"/>
</dbReference>
<dbReference type="EMBL" id="CP120627">
    <property type="protein sequence ID" value="WEW56070.1"/>
    <property type="molecule type" value="Genomic_DNA"/>
</dbReference>
<sequence>MRVTSLSIASTLGALACFQTAVVVVASSPGSSTLQNILDNTHNGPEYQYPTDFTRDIIPVGHDKSSLTETRTLKSLYISQLLEILKRQNPRNNFVPSATRNGVFDTNPVQTLYLFIDIKTDGVETWKYVSQELQPLRDLGYLTKVQDGNSIPGPITVIGTGNTPLSLIAGLENRDYFYDAPLADLGKSQFQNITSLISPIASTSFDEAVGAVNSDKEDPLTSAQLETLRGQIKTAKSKGIGARYWETPGWPIRKRNEIWRVLLKEGVALLNVDDLDAVGEFF</sequence>
<evidence type="ECO:0000313" key="4">
    <source>
        <dbReference type="Proteomes" id="UP001219355"/>
    </source>
</evidence>
<keyword evidence="2" id="KW-0732">Signal</keyword>